<reference evidence="1 2" key="1">
    <citation type="submission" date="2015-01" db="EMBL/GenBank/DDBJ databases">
        <title>Evolution of Trichinella species and genotypes.</title>
        <authorList>
            <person name="Korhonen P.K."/>
            <person name="Edoardo P."/>
            <person name="Giuseppe L.R."/>
            <person name="Gasser R.B."/>
        </authorList>
    </citation>
    <scope>NUCLEOTIDE SEQUENCE [LARGE SCALE GENOMIC DNA]</scope>
    <source>
        <strain evidence="1">ISS1029</strain>
    </source>
</reference>
<accession>A0A0V1G6V0</accession>
<protein>
    <submittedName>
        <fullName evidence="1">Uncharacterized protein</fullName>
    </submittedName>
</protein>
<feature type="non-terminal residue" evidence="1">
    <location>
        <position position="41"/>
    </location>
</feature>
<organism evidence="1 2">
    <name type="scientific">Trichinella zimbabwensis</name>
    <dbReference type="NCBI Taxonomy" id="268475"/>
    <lineage>
        <taxon>Eukaryota</taxon>
        <taxon>Metazoa</taxon>
        <taxon>Ecdysozoa</taxon>
        <taxon>Nematoda</taxon>
        <taxon>Enoplea</taxon>
        <taxon>Dorylaimia</taxon>
        <taxon>Trichinellida</taxon>
        <taxon>Trichinellidae</taxon>
        <taxon>Trichinella</taxon>
    </lineage>
</organism>
<gene>
    <name evidence="1" type="ORF">T11_5535</name>
</gene>
<name>A0A0V1G6V0_9BILA</name>
<dbReference type="Proteomes" id="UP000055024">
    <property type="component" value="Unassembled WGS sequence"/>
</dbReference>
<dbReference type="AlphaFoldDB" id="A0A0V1G6V0"/>
<evidence type="ECO:0000313" key="2">
    <source>
        <dbReference type="Proteomes" id="UP000055024"/>
    </source>
</evidence>
<comment type="caution">
    <text evidence="1">The sequence shown here is derived from an EMBL/GenBank/DDBJ whole genome shotgun (WGS) entry which is preliminary data.</text>
</comment>
<dbReference type="OrthoDB" id="5920557at2759"/>
<keyword evidence="2" id="KW-1185">Reference proteome</keyword>
<proteinExistence type="predicted"/>
<evidence type="ECO:0000313" key="1">
    <source>
        <dbReference type="EMBL" id="KRY93901.1"/>
    </source>
</evidence>
<sequence>MIFVERSLRKDPVKQREYSSVIEEYLRQGWAEEVTTQSGQP</sequence>
<dbReference type="EMBL" id="JYDP01005955">
    <property type="protein sequence ID" value="KRY93901.1"/>
    <property type="molecule type" value="Genomic_DNA"/>
</dbReference>